<dbReference type="GO" id="GO:0006355">
    <property type="term" value="P:regulation of DNA-templated transcription"/>
    <property type="evidence" value="ECO:0007669"/>
    <property type="project" value="InterPro"/>
</dbReference>
<reference evidence="2 3" key="1">
    <citation type="submission" date="2016-01" db="EMBL/GenBank/DDBJ databases">
        <title>Investigation of taxonomic status of Bacillus aminovorans.</title>
        <authorList>
            <person name="Verma A."/>
            <person name="Pal Y."/>
            <person name="Krishnamurthi S."/>
        </authorList>
    </citation>
    <scope>NUCLEOTIDE SEQUENCE [LARGE SCALE GENOMIC DNA]</scope>
    <source>
        <strain evidence="2 3">DSM 4337</strain>
    </source>
</reference>
<accession>A0A177KS34</accession>
<sequence>MSKKAKFAGLLSEEETPTTKKKEDVLSAISSNTVTQETVNTGMKKKATYELDIELHKKLKLYAALNGITMTEVVEAAVKKYIDD</sequence>
<dbReference type="EMBL" id="LQWZ01000024">
    <property type="protein sequence ID" value="OAH55411.1"/>
    <property type="molecule type" value="Genomic_DNA"/>
</dbReference>
<evidence type="ECO:0000256" key="1">
    <source>
        <dbReference type="SAM" id="MobiDB-lite"/>
    </source>
</evidence>
<evidence type="ECO:0000313" key="2">
    <source>
        <dbReference type="EMBL" id="OAH55411.1"/>
    </source>
</evidence>
<dbReference type="Proteomes" id="UP000077271">
    <property type="component" value="Unassembled WGS sequence"/>
</dbReference>
<feature type="region of interest" description="Disordered" evidence="1">
    <location>
        <begin position="1"/>
        <end position="24"/>
    </location>
</feature>
<dbReference type="InterPro" id="IPR013321">
    <property type="entry name" value="Arc_rbn_hlx_hlx"/>
</dbReference>
<proteinExistence type="predicted"/>
<protein>
    <submittedName>
        <fullName evidence="2">Uncharacterized protein</fullName>
    </submittedName>
</protein>
<organism evidence="2 3">
    <name type="scientific">Domibacillus aminovorans</name>
    <dbReference type="NCBI Taxonomy" id="29332"/>
    <lineage>
        <taxon>Bacteria</taxon>
        <taxon>Bacillati</taxon>
        <taxon>Bacillota</taxon>
        <taxon>Bacilli</taxon>
        <taxon>Bacillales</taxon>
        <taxon>Bacillaceae</taxon>
        <taxon>Domibacillus</taxon>
    </lineage>
</organism>
<dbReference type="Gene3D" id="1.10.1220.10">
    <property type="entry name" value="Met repressor-like"/>
    <property type="match status" value="1"/>
</dbReference>
<dbReference type="SUPFAM" id="SSF47598">
    <property type="entry name" value="Ribbon-helix-helix"/>
    <property type="match status" value="1"/>
</dbReference>
<name>A0A177KS34_9BACI</name>
<gene>
    <name evidence="2" type="ORF">AWH48_20075</name>
</gene>
<dbReference type="InterPro" id="IPR010985">
    <property type="entry name" value="Ribbon_hlx_hlx"/>
</dbReference>
<comment type="caution">
    <text evidence="2">The sequence shown here is derived from an EMBL/GenBank/DDBJ whole genome shotgun (WGS) entry which is preliminary data.</text>
</comment>
<dbReference type="AlphaFoldDB" id="A0A177KS34"/>
<evidence type="ECO:0000313" key="3">
    <source>
        <dbReference type="Proteomes" id="UP000077271"/>
    </source>
</evidence>
<dbReference type="RefSeq" id="WP_018395766.1">
    <property type="nucleotide sequence ID" value="NZ_LQWZ01000024.1"/>
</dbReference>